<dbReference type="GO" id="GO:0005829">
    <property type="term" value="C:cytosol"/>
    <property type="evidence" value="ECO:0007669"/>
    <property type="project" value="TreeGrafter"/>
</dbReference>
<dbReference type="EMBL" id="CP022098">
    <property type="protein sequence ID" value="ATB40125.1"/>
    <property type="molecule type" value="Genomic_DNA"/>
</dbReference>
<evidence type="ECO:0000313" key="3">
    <source>
        <dbReference type="EMBL" id="ATB40125.1"/>
    </source>
</evidence>
<evidence type="ECO:0000259" key="2">
    <source>
        <dbReference type="Pfam" id="PF13193"/>
    </source>
</evidence>
<dbReference type="GO" id="GO:0043041">
    <property type="term" value="P:amino acid activation for nonribosomal peptide biosynthetic process"/>
    <property type="evidence" value="ECO:0007669"/>
    <property type="project" value="TreeGrafter"/>
</dbReference>
<dbReference type="InterPro" id="IPR000873">
    <property type="entry name" value="AMP-dep_synth/lig_dom"/>
</dbReference>
<reference evidence="3 4" key="1">
    <citation type="submission" date="2017-06" db="EMBL/GenBank/DDBJ databases">
        <title>Sequencing and comparative analysis of myxobacterial genomes.</title>
        <authorList>
            <person name="Rupp O."/>
            <person name="Goesmann A."/>
            <person name="Sogaard-Andersen L."/>
        </authorList>
    </citation>
    <scope>NUCLEOTIDE SEQUENCE [LARGE SCALE GENOMIC DNA]</scope>
    <source>
        <strain evidence="3 4">DSM 52655</strain>
    </source>
</reference>
<accession>A0A250J892</accession>
<dbReference type="Proteomes" id="UP000217257">
    <property type="component" value="Chromosome"/>
</dbReference>
<organism evidence="3 4">
    <name type="scientific">Cystobacter fuscus</name>
    <dbReference type="NCBI Taxonomy" id="43"/>
    <lineage>
        <taxon>Bacteria</taxon>
        <taxon>Pseudomonadati</taxon>
        <taxon>Myxococcota</taxon>
        <taxon>Myxococcia</taxon>
        <taxon>Myxococcales</taxon>
        <taxon>Cystobacterineae</taxon>
        <taxon>Archangiaceae</taxon>
        <taxon>Cystobacter</taxon>
    </lineage>
</organism>
<dbReference type="RefSeq" id="WP_095988048.1">
    <property type="nucleotide sequence ID" value="NZ_CP022098.1"/>
</dbReference>
<dbReference type="NCBIfam" id="TIGR01733">
    <property type="entry name" value="AA-adenyl-dom"/>
    <property type="match status" value="1"/>
</dbReference>
<dbReference type="InterPro" id="IPR020845">
    <property type="entry name" value="AMP-binding_CS"/>
</dbReference>
<feature type="domain" description="AMP-binding enzyme C-terminal" evidence="2">
    <location>
        <begin position="427"/>
        <end position="499"/>
    </location>
</feature>
<dbReference type="SUPFAM" id="SSF56801">
    <property type="entry name" value="Acetyl-CoA synthetase-like"/>
    <property type="match status" value="1"/>
</dbReference>
<dbReference type="GO" id="GO:0016874">
    <property type="term" value="F:ligase activity"/>
    <property type="evidence" value="ECO:0007669"/>
    <property type="project" value="UniProtKB-KW"/>
</dbReference>
<dbReference type="KEGG" id="cfus:CYFUS_005573"/>
<dbReference type="GO" id="GO:0044550">
    <property type="term" value="P:secondary metabolite biosynthetic process"/>
    <property type="evidence" value="ECO:0007669"/>
    <property type="project" value="TreeGrafter"/>
</dbReference>
<evidence type="ECO:0000313" key="4">
    <source>
        <dbReference type="Proteomes" id="UP000217257"/>
    </source>
</evidence>
<proteinExistence type="predicted"/>
<dbReference type="Pfam" id="PF13193">
    <property type="entry name" value="AMP-binding_C"/>
    <property type="match status" value="1"/>
</dbReference>
<sequence>MSTTSAGDLYSLFSHQAARVAARDAVRDQRGSLTYAELARRADVLAVAIREMCPQPGTRIGLHLGRTADVVVAVLAIIATGHTYVPLDPAYPLERLKFMASDSGLTVIISDREAPDGIGVARVLRLDRVDWSRDVPVSPRIEADPESAAYIIYTSGSTGLPKGVEVRRRSVVAMVNAVCSRHQFGETDVWTLFHSYCFDFSVFEMWGALATGATLVVVPAEVAASPRASAELLVRERVTVMNIVPSVFRYLTAATRQLADRPVSVRRIIFGGESIDVADIRSWRDSVRADCEFINTYGITETTVFVTTRPILPAELQSTGDEREFATDLGEPLNGWELQVLDDSGAPVEPGGIGEIWVAGDGVAVGYLNRPELTAERFRQLALPGHPPRVYYRSGDLATRTTNNVYCYSGRADDQVKINGFRIELGEVEAALRKASGLRELAVVCTRSRVGGRMLSAFYAADAVSTQELTALARATLPAHMVPGRFVQLAELPRNASGKTDRRALSERQ</sequence>
<dbReference type="InterPro" id="IPR045851">
    <property type="entry name" value="AMP-bd_C_sf"/>
</dbReference>
<name>A0A250J892_9BACT</name>
<dbReference type="Pfam" id="PF00501">
    <property type="entry name" value="AMP-binding"/>
    <property type="match status" value="1"/>
</dbReference>
<dbReference type="PANTHER" id="PTHR45527:SF1">
    <property type="entry name" value="FATTY ACID SYNTHASE"/>
    <property type="match status" value="1"/>
</dbReference>
<dbReference type="InterPro" id="IPR025110">
    <property type="entry name" value="AMP-bd_C"/>
</dbReference>
<protein>
    <submittedName>
        <fullName evidence="3">Long-chain-fatty-acid--CoA ligase</fullName>
    </submittedName>
</protein>
<dbReference type="Gene3D" id="3.30.300.30">
    <property type="match status" value="1"/>
</dbReference>
<feature type="domain" description="AMP-dependent synthetase/ligase" evidence="1">
    <location>
        <begin position="13"/>
        <end position="368"/>
    </location>
</feature>
<dbReference type="Gene3D" id="3.40.50.12780">
    <property type="entry name" value="N-terminal domain of ligase-like"/>
    <property type="match status" value="1"/>
</dbReference>
<evidence type="ECO:0000259" key="1">
    <source>
        <dbReference type="Pfam" id="PF00501"/>
    </source>
</evidence>
<dbReference type="PANTHER" id="PTHR45527">
    <property type="entry name" value="NONRIBOSOMAL PEPTIDE SYNTHETASE"/>
    <property type="match status" value="1"/>
</dbReference>
<keyword evidence="3" id="KW-0436">Ligase</keyword>
<dbReference type="AlphaFoldDB" id="A0A250J892"/>
<dbReference type="PROSITE" id="PS00455">
    <property type="entry name" value="AMP_BINDING"/>
    <property type="match status" value="1"/>
</dbReference>
<dbReference type="GO" id="GO:0031177">
    <property type="term" value="F:phosphopantetheine binding"/>
    <property type="evidence" value="ECO:0007669"/>
    <property type="project" value="TreeGrafter"/>
</dbReference>
<dbReference type="InterPro" id="IPR042099">
    <property type="entry name" value="ANL_N_sf"/>
</dbReference>
<gene>
    <name evidence="3" type="ORF">CYFUS_005573</name>
</gene>
<dbReference type="InterPro" id="IPR010071">
    <property type="entry name" value="AA_adenyl_dom"/>
</dbReference>